<keyword evidence="7" id="KW-0732">Signal</keyword>
<reference evidence="9 10" key="1">
    <citation type="journal article" date="2018" name="Cell">
        <title>The Chara Genome: Secondary Complexity and Implications for Plant Terrestrialization.</title>
        <authorList>
            <person name="Nishiyama T."/>
            <person name="Sakayama H."/>
            <person name="Vries J.D."/>
            <person name="Buschmann H."/>
            <person name="Saint-Marcoux D."/>
            <person name="Ullrich K.K."/>
            <person name="Haas F.B."/>
            <person name="Vanderstraeten L."/>
            <person name="Becker D."/>
            <person name="Lang D."/>
            <person name="Vosolsobe S."/>
            <person name="Rombauts S."/>
            <person name="Wilhelmsson P.K.I."/>
            <person name="Janitza P."/>
            <person name="Kern R."/>
            <person name="Heyl A."/>
            <person name="Rumpler F."/>
            <person name="Villalobos L.I.A.C."/>
            <person name="Clay J.M."/>
            <person name="Skokan R."/>
            <person name="Toyoda A."/>
            <person name="Suzuki Y."/>
            <person name="Kagoshima H."/>
            <person name="Schijlen E."/>
            <person name="Tajeshwar N."/>
            <person name="Catarino B."/>
            <person name="Hetherington A.J."/>
            <person name="Saltykova A."/>
            <person name="Bonnot C."/>
            <person name="Breuninger H."/>
            <person name="Symeonidi A."/>
            <person name="Radhakrishnan G.V."/>
            <person name="Van Nieuwerburgh F."/>
            <person name="Deforce D."/>
            <person name="Chang C."/>
            <person name="Karol K.G."/>
            <person name="Hedrich R."/>
            <person name="Ulvskov P."/>
            <person name="Glockner G."/>
            <person name="Delwiche C.F."/>
            <person name="Petrasek J."/>
            <person name="Van de Peer Y."/>
            <person name="Friml J."/>
            <person name="Beilby M."/>
            <person name="Dolan L."/>
            <person name="Kohara Y."/>
            <person name="Sugano S."/>
            <person name="Fujiyama A."/>
            <person name="Delaux P.-M."/>
            <person name="Quint M."/>
            <person name="TheiBen G."/>
            <person name="Hagemann M."/>
            <person name="Harholt J."/>
            <person name="Dunand C."/>
            <person name="Zachgo S."/>
            <person name="Langdale J."/>
            <person name="Maumus F."/>
            <person name="Straeten D.V.D."/>
            <person name="Gould S.B."/>
            <person name="Rensing S.A."/>
        </authorList>
    </citation>
    <scope>NUCLEOTIDE SEQUENCE [LARGE SCALE GENOMIC DNA]</scope>
    <source>
        <strain evidence="9 10">S276</strain>
    </source>
</reference>
<comment type="caution">
    <text evidence="9">The sequence shown here is derived from an EMBL/GenBank/DDBJ whole genome shotgun (WGS) entry which is preliminary data.</text>
</comment>
<evidence type="ECO:0000256" key="1">
    <source>
        <dbReference type="ARBA" id="ARBA00004167"/>
    </source>
</evidence>
<evidence type="ECO:0000256" key="3">
    <source>
        <dbReference type="ARBA" id="ARBA00022737"/>
    </source>
</evidence>
<keyword evidence="6" id="KW-0812">Transmembrane</keyword>
<dbReference type="Pfam" id="PF13855">
    <property type="entry name" value="LRR_8"/>
    <property type="match status" value="1"/>
</dbReference>
<dbReference type="GO" id="GO:0016020">
    <property type="term" value="C:membrane"/>
    <property type="evidence" value="ECO:0007669"/>
    <property type="project" value="UniProtKB-SubCell"/>
</dbReference>
<dbReference type="AlphaFoldDB" id="A0A388KZR7"/>
<feature type="transmembrane region" description="Helical" evidence="6">
    <location>
        <begin position="418"/>
        <end position="437"/>
    </location>
</feature>
<dbReference type="InterPro" id="IPR024788">
    <property type="entry name" value="Malectin-like_Carb-bd_dom"/>
</dbReference>
<feature type="transmembrane region" description="Helical" evidence="6">
    <location>
        <begin position="444"/>
        <end position="469"/>
    </location>
</feature>
<evidence type="ECO:0000256" key="4">
    <source>
        <dbReference type="ARBA" id="ARBA00023180"/>
    </source>
</evidence>
<feature type="chain" id="PRO_5017245228" description="Malectin-like domain-containing protein" evidence="7">
    <location>
        <begin position="29"/>
        <end position="669"/>
    </location>
</feature>
<dbReference type="OrthoDB" id="1394818at2759"/>
<accession>A0A388KZR7</accession>
<organism evidence="9 10">
    <name type="scientific">Chara braunii</name>
    <name type="common">Braun's stonewort</name>
    <dbReference type="NCBI Taxonomy" id="69332"/>
    <lineage>
        <taxon>Eukaryota</taxon>
        <taxon>Viridiplantae</taxon>
        <taxon>Streptophyta</taxon>
        <taxon>Charophyceae</taxon>
        <taxon>Charales</taxon>
        <taxon>Characeae</taxon>
        <taxon>Chara</taxon>
    </lineage>
</organism>
<proteinExistence type="predicted"/>
<evidence type="ECO:0000313" key="10">
    <source>
        <dbReference type="Proteomes" id="UP000265515"/>
    </source>
</evidence>
<keyword evidence="10" id="KW-1185">Reference proteome</keyword>
<keyword evidence="3" id="KW-0677">Repeat</keyword>
<keyword evidence="6" id="KW-1133">Transmembrane helix</keyword>
<dbReference type="SUPFAM" id="SSF52058">
    <property type="entry name" value="L domain-like"/>
    <property type="match status" value="1"/>
</dbReference>
<sequence>MVSPQGNATLSLAIAIAILAGCLVLSEAQGAPPDPAPARSLYIDCGSSMPFNDSKGRLWTKDDYFKGGGPSSLPPDIVQPRPNMLDRLDNVMKTFRTFSPNDDPPHYSIPAKQDAPYLLRLRFPFYNSAAHGDNLDSVFHVIVSGWLGPVNVSTVRYNESERGGPLLAGSWDVIILETILQAFDQFINITFEGPANISAIELIGLGYTAPAGVNAIVKPANPPVNTNALPEPGFNAILRLEHRINCGGPPVDNSLTEPFIWEGDSYFDPANTTNISSTAAVALGSKARRPPSAVLQSLRTSTGNLTYEVPVAPAPKYYITVWWNELEAPFNKTGRLLDILVNNLSTTSEASADGKIGSWDTKWIGTFLIAGARKTPGTIQIKSVPLPSMGDSPPILSALEVYGLIPWSRETNPVDGNLAFDLVCILFFILILFIVLIRVLFTILILMLVLSVIVDMVLVPPCVTAAPYLPHMLNTGAKYSNVTAVPGAVSTLPPEIANFTNLEALILAQLGLVGEIPDDWRRMRNLQCLDLRNNQLEGLIPDWLADLPRLEEVHLDNNKFSGPLPLRLAERLKSNFTFSYNYGICNIPGQDVPCPEAEPSLSSSGPPTNVIQPLIANDRRQTSAKSTESTSPISGSRHAEPAAVASMVLTAVVTLCAIHAFTREIYQLH</sequence>
<dbReference type="FunFam" id="3.80.10.10:FF:000041">
    <property type="entry name" value="LRR receptor-like serine/threonine-protein kinase ERECTA"/>
    <property type="match status" value="1"/>
</dbReference>
<gene>
    <name evidence="9" type="ORF">CBR_g20176</name>
</gene>
<comment type="subcellular location">
    <subcellularLocation>
        <location evidence="1">Membrane</location>
        <topology evidence="1">Single-pass membrane protein</topology>
    </subcellularLocation>
</comment>
<evidence type="ECO:0000256" key="5">
    <source>
        <dbReference type="SAM" id="MobiDB-lite"/>
    </source>
</evidence>
<evidence type="ECO:0000313" key="9">
    <source>
        <dbReference type="EMBL" id="GBG75545.1"/>
    </source>
</evidence>
<dbReference type="PANTHER" id="PTHR45631:SF68">
    <property type="entry name" value="REPEAT FAMILY PROTEIN, PUTATIVE, EXPRESSED-RELATED"/>
    <property type="match status" value="1"/>
</dbReference>
<evidence type="ECO:0000259" key="8">
    <source>
        <dbReference type="Pfam" id="PF12819"/>
    </source>
</evidence>
<feature type="region of interest" description="Disordered" evidence="5">
    <location>
        <begin position="595"/>
        <end position="637"/>
    </location>
</feature>
<dbReference type="InterPro" id="IPR001611">
    <property type="entry name" value="Leu-rich_rpt"/>
</dbReference>
<name>A0A388KZR7_CHABU</name>
<feature type="signal peptide" evidence="7">
    <location>
        <begin position="1"/>
        <end position="28"/>
    </location>
</feature>
<feature type="domain" description="Malectin-like" evidence="8">
    <location>
        <begin position="43"/>
        <end position="402"/>
    </location>
</feature>
<dbReference type="PANTHER" id="PTHR45631">
    <property type="entry name" value="OS07G0107800 PROTEIN-RELATED"/>
    <property type="match status" value="1"/>
</dbReference>
<dbReference type="OMA" id="LEHRINC"/>
<dbReference type="EMBL" id="BFEA01000226">
    <property type="protein sequence ID" value="GBG75545.1"/>
    <property type="molecule type" value="Genomic_DNA"/>
</dbReference>
<dbReference type="Proteomes" id="UP000265515">
    <property type="component" value="Unassembled WGS sequence"/>
</dbReference>
<evidence type="ECO:0000256" key="2">
    <source>
        <dbReference type="ARBA" id="ARBA00022614"/>
    </source>
</evidence>
<keyword evidence="6" id="KW-0472">Membrane</keyword>
<dbReference type="Gene3D" id="3.80.10.10">
    <property type="entry name" value="Ribonuclease Inhibitor"/>
    <property type="match status" value="1"/>
</dbReference>
<feature type="compositionally biased region" description="Polar residues" evidence="5">
    <location>
        <begin position="623"/>
        <end position="634"/>
    </location>
</feature>
<dbReference type="Gene3D" id="2.60.120.430">
    <property type="entry name" value="Galactose-binding lectin"/>
    <property type="match status" value="2"/>
</dbReference>
<evidence type="ECO:0000256" key="6">
    <source>
        <dbReference type="SAM" id="Phobius"/>
    </source>
</evidence>
<dbReference type="Gramene" id="GBG75545">
    <property type="protein sequence ID" value="GBG75545"/>
    <property type="gene ID" value="CBR_g20176"/>
</dbReference>
<feature type="compositionally biased region" description="Polar residues" evidence="5">
    <location>
        <begin position="600"/>
        <end position="611"/>
    </location>
</feature>
<dbReference type="Pfam" id="PF12819">
    <property type="entry name" value="Malectin_like"/>
    <property type="match status" value="1"/>
</dbReference>
<dbReference type="InterPro" id="IPR032675">
    <property type="entry name" value="LRR_dom_sf"/>
</dbReference>
<dbReference type="STRING" id="69332.A0A388KZR7"/>
<evidence type="ECO:0000256" key="7">
    <source>
        <dbReference type="SAM" id="SignalP"/>
    </source>
</evidence>
<keyword evidence="4" id="KW-0325">Glycoprotein</keyword>
<keyword evidence="2" id="KW-0433">Leucine-rich repeat</keyword>
<protein>
    <recommendedName>
        <fullName evidence="8">Malectin-like domain-containing protein</fullName>
    </recommendedName>
</protein>